<dbReference type="InParanoid" id="A0A671XLG7"/>
<reference evidence="2" key="2">
    <citation type="submission" date="2025-08" db="UniProtKB">
        <authorList>
            <consortium name="Ensembl"/>
        </authorList>
    </citation>
    <scope>IDENTIFICATION</scope>
</reference>
<dbReference type="Proteomes" id="UP000472265">
    <property type="component" value="Chromosome 17"/>
</dbReference>
<name>A0A671XLG7_SPAAU</name>
<sequence length="259" mass="29302">MKQSKNTLSCTKRNMLSRGWSFNTPGSITGMRGSCIIIPCSFTYSTDRPTGLRVIWYLYQSNGYPPVFDTSQSAVGEFRDITSLIGSVDGGNCSLKIQRLDMSHNKDRLYPWVDKNPITSYHTLSMTEIPTVGEQSRVSCIVRHTCITAPPILTLSGITGTDSTTDSLVFDGIWERKVDRIWTVKEEDQSVKCTVRFHGGQEATSELRLHVECEYNVRPCVIGIKMKILLTECNLFCFLQVQEKHTHHCVELQRHAQCI</sequence>
<dbReference type="InterPro" id="IPR013106">
    <property type="entry name" value="Ig_V-set"/>
</dbReference>
<dbReference type="OMA" id="DGIWERK"/>
<dbReference type="SUPFAM" id="SSF48726">
    <property type="entry name" value="Immunoglobulin"/>
    <property type="match status" value="1"/>
</dbReference>
<dbReference type="Gene3D" id="2.60.40.10">
    <property type="entry name" value="Immunoglobulins"/>
    <property type="match status" value="2"/>
</dbReference>
<dbReference type="Ensembl" id="ENSSAUT00010053720.1">
    <property type="protein sequence ID" value="ENSSAUP00010051101.1"/>
    <property type="gene ID" value="ENSSAUG00010021225.1"/>
</dbReference>
<evidence type="ECO:0000313" key="2">
    <source>
        <dbReference type="Ensembl" id="ENSSAUP00010051101.1"/>
    </source>
</evidence>
<dbReference type="InterPro" id="IPR036179">
    <property type="entry name" value="Ig-like_dom_sf"/>
</dbReference>
<organism evidence="2 3">
    <name type="scientific">Sparus aurata</name>
    <name type="common">Gilthead sea bream</name>
    <dbReference type="NCBI Taxonomy" id="8175"/>
    <lineage>
        <taxon>Eukaryota</taxon>
        <taxon>Metazoa</taxon>
        <taxon>Chordata</taxon>
        <taxon>Craniata</taxon>
        <taxon>Vertebrata</taxon>
        <taxon>Euteleostomi</taxon>
        <taxon>Actinopterygii</taxon>
        <taxon>Neopterygii</taxon>
        <taxon>Teleostei</taxon>
        <taxon>Neoteleostei</taxon>
        <taxon>Acanthomorphata</taxon>
        <taxon>Eupercaria</taxon>
        <taxon>Spariformes</taxon>
        <taxon>Sparidae</taxon>
        <taxon>Sparus</taxon>
    </lineage>
</organism>
<accession>A0A671XLG7</accession>
<dbReference type="PANTHER" id="PTHR46484">
    <property type="entry name" value="SI:CH211-171H4.5-RELATED"/>
    <property type="match status" value="1"/>
</dbReference>
<dbReference type="Pfam" id="PF07686">
    <property type="entry name" value="V-set"/>
    <property type="match status" value="1"/>
</dbReference>
<keyword evidence="3" id="KW-1185">Reference proteome</keyword>
<protein>
    <recommendedName>
        <fullName evidence="1">Immunoglobulin V-set domain-containing protein</fullName>
    </recommendedName>
</protein>
<dbReference type="AlphaFoldDB" id="A0A671XLG7"/>
<feature type="domain" description="Immunoglobulin V-set" evidence="1">
    <location>
        <begin position="24"/>
        <end position="105"/>
    </location>
</feature>
<dbReference type="GeneTree" id="ENSGT01030000235092"/>
<reference evidence="2" key="1">
    <citation type="submission" date="2021-04" db="EMBL/GenBank/DDBJ databases">
        <authorList>
            <consortium name="Wellcome Sanger Institute Data Sharing"/>
        </authorList>
    </citation>
    <scope>NUCLEOTIDE SEQUENCE [LARGE SCALE GENOMIC DNA]</scope>
</reference>
<dbReference type="PANTHER" id="PTHR46484:SF1">
    <property type="entry name" value="SCHWANN CELL MYELIN PROTEIN-RELATED"/>
    <property type="match status" value="1"/>
</dbReference>
<evidence type="ECO:0000313" key="3">
    <source>
        <dbReference type="Proteomes" id="UP000472265"/>
    </source>
</evidence>
<evidence type="ECO:0000259" key="1">
    <source>
        <dbReference type="Pfam" id="PF07686"/>
    </source>
</evidence>
<dbReference type="InterPro" id="IPR013783">
    <property type="entry name" value="Ig-like_fold"/>
</dbReference>
<reference evidence="2" key="3">
    <citation type="submission" date="2025-09" db="UniProtKB">
        <authorList>
            <consortium name="Ensembl"/>
        </authorList>
    </citation>
    <scope>IDENTIFICATION</scope>
</reference>
<proteinExistence type="predicted"/>